<keyword evidence="1" id="KW-0479">Metal-binding</keyword>
<evidence type="ECO:0000256" key="3">
    <source>
        <dbReference type="ARBA" id="ARBA00022833"/>
    </source>
</evidence>
<dbReference type="GO" id="GO:0008270">
    <property type="term" value="F:zinc ion binding"/>
    <property type="evidence" value="ECO:0007669"/>
    <property type="project" value="UniProtKB-KW"/>
</dbReference>
<dbReference type="PANTHER" id="PTHR31212">
    <property type="entry name" value="ALPHA-KETOGLUTARATE-DEPENDENT DIOXYGENASE ALKB HOMOLOG 3"/>
    <property type="match status" value="1"/>
</dbReference>
<dbReference type="GO" id="GO:0051213">
    <property type="term" value="F:dioxygenase activity"/>
    <property type="evidence" value="ECO:0007669"/>
    <property type="project" value="InterPro"/>
</dbReference>
<evidence type="ECO:0000259" key="7">
    <source>
        <dbReference type="PROSITE" id="PS51999"/>
    </source>
</evidence>
<dbReference type="InterPro" id="IPR005123">
    <property type="entry name" value="Oxoglu/Fe-dep_dioxygenase_dom"/>
</dbReference>
<dbReference type="OrthoDB" id="545910at2759"/>
<feature type="compositionally biased region" description="Basic and acidic residues" evidence="5">
    <location>
        <begin position="1"/>
        <end position="13"/>
    </location>
</feature>
<evidence type="ECO:0000313" key="8">
    <source>
        <dbReference type="EMBL" id="RPA77069.1"/>
    </source>
</evidence>
<gene>
    <name evidence="8" type="ORF">BJ508DRAFT_417284</name>
</gene>
<dbReference type="Proteomes" id="UP000275078">
    <property type="component" value="Unassembled WGS sequence"/>
</dbReference>
<dbReference type="Gene3D" id="2.60.120.590">
    <property type="entry name" value="Alpha-ketoglutarate-dependent dioxygenase AlkB-like"/>
    <property type="match status" value="1"/>
</dbReference>
<dbReference type="EMBL" id="ML119732">
    <property type="protein sequence ID" value="RPA77069.1"/>
    <property type="molecule type" value="Genomic_DNA"/>
</dbReference>
<feature type="domain" description="GRF-type" evidence="7">
    <location>
        <begin position="406"/>
        <end position="454"/>
    </location>
</feature>
<dbReference type="STRING" id="1160509.A0A3N4HTR6"/>
<dbReference type="PROSITE" id="PS51471">
    <property type="entry name" value="FE2OG_OXY"/>
    <property type="match status" value="1"/>
</dbReference>
<evidence type="ECO:0000256" key="4">
    <source>
        <dbReference type="PROSITE-ProRule" id="PRU01343"/>
    </source>
</evidence>
<keyword evidence="9" id="KW-1185">Reference proteome</keyword>
<organism evidence="8 9">
    <name type="scientific">Ascobolus immersus RN42</name>
    <dbReference type="NCBI Taxonomy" id="1160509"/>
    <lineage>
        <taxon>Eukaryota</taxon>
        <taxon>Fungi</taxon>
        <taxon>Dikarya</taxon>
        <taxon>Ascomycota</taxon>
        <taxon>Pezizomycotina</taxon>
        <taxon>Pezizomycetes</taxon>
        <taxon>Pezizales</taxon>
        <taxon>Ascobolaceae</taxon>
        <taxon>Ascobolus</taxon>
    </lineage>
</organism>
<dbReference type="InterPro" id="IPR037151">
    <property type="entry name" value="AlkB-like_sf"/>
</dbReference>
<evidence type="ECO:0000256" key="5">
    <source>
        <dbReference type="SAM" id="MobiDB-lite"/>
    </source>
</evidence>
<evidence type="ECO:0000256" key="2">
    <source>
        <dbReference type="ARBA" id="ARBA00022771"/>
    </source>
</evidence>
<sequence length="498" mass="55752">MDLKPQKRQRLDENSPPLEANGNETDDGLDTDTKIAILLSLRPTIGTEQALDILVSNNGSLEESMRDMERSGSSTVRLPKKQKVAITQSAISTFIPGFKSQQVRPPPKGKTLHLYTADSIASLTPATLLPSFLPAQDAEDLLRELLDEAKTFDNPGKFRLFERTVSSPHTFCLFVRDAQEKQRAESENGGWFYRGGRAPEVRPYTATMNRVLQTLEDTVNREIHKYWCRKENVDHENPEECLLEVPGVSPERWIANAAFINCYDGPNQSVGYHTDQLTYLGPMTTIASLSLGVTREFRVKRLGGHTKEEFRNRRMDCRERVTDEPESVDVGESIKDAEDNGGDGPIGIHLPHNSLLIMHGGMQEGWKHSVHPSSSSDHHPISENKRINITFRHYRRSLAPELTPRCKCGMPTVLRCIMSREKANCGRYWWSCQKGSHAESTDDGCGFFLWSNFDNNGEPIWDGWDGLDGSASEAGKAEERKVTPRPLAAEAVESSGST</sequence>
<dbReference type="InterPro" id="IPR027450">
    <property type="entry name" value="AlkB-like"/>
</dbReference>
<dbReference type="Pfam" id="PF13532">
    <property type="entry name" value="2OG-FeII_Oxy_2"/>
    <property type="match status" value="1"/>
</dbReference>
<accession>A0A3N4HTR6</accession>
<name>A0A3N4HTR6_ASCIM</name>
<dbReference type="AlphaFoldDB" id="A0A3N4HTR6"/>
<feature type="region of interest" description="Disordered" evidence="5">
    <location>
        <begin position="1"/>
        <end position="29"/>
    </location>
</feature>
<evidence type="ECO:0000313" key="9">
    <source>
        <dbReference type="Proteomes" id="UP000275078"/>
    </source>
</evidence>
<dbReference type="InterPro" id="IPR032854">
    <property type="entry name" value="ALKBH3"/>
</dbReference>
<protein>
    <submittedName>
        <fullName evidence="8">Uncharacterized protein</fullName>
    </submittedName>
</protein>
<dbReference type="PROSITE" id="PS51999">
    <property type="entry name" value="ZF_GRF"/>
    <property type="match status" value="1"/>
</dbReference>
<dbReference type="SUPFAM" id="SSF51197">
    <property type="entry name" value="Clavaminate synthase-like"/>
    <property type="match status" value="1"/>
</dbReference>
<evidence type="ECO:0000256" key="1">
    <source>
        <dbReference type="ARBA" id="ARBA00022723"/>
    </source>
</evidence>
<keyword evidence="2 4" id="KW-0863">Zinc-finger</keyword>
<dbReference type="InterPro" id="IPR010666">
    <property type="entry name" value="Znf_GRF"/>
</dbReference>
<reference evidence="8 9" key="1">
    <citation type="journal article" date="2018" name="Nat. Ecol. Evol.">
        <title>Pezizomycetes genomes reveal the molecular basis of ectomycorrhizal truffle lifestyle.</title>
        <authorList>
            <person name="Murat C."/>
            <person name="Payen T."/>
            <person name="Noel B."/>
            <person name="Kuo A."/>
            <person name="Morin E."/>
            <person name="Chen J."/>
            <person name="Kohler A."/>
            <person name="Krizsan K."/>
            <person name="Balestrini R."/>
            <person name="Da Silva C."/>
            <person name="Montanini B."/>
            <person name="Hainaut M."/>
            <person name="Levati E."/>
            <person name="Barry K.W."/>
            <person name="Belfiori B."/>
            <person name="Cichocki N."/>
            <person name="Clum A."/>
            <person name="Dockter R.B."/>
            <person name="Fauchery L."/>
            <person name="Guy J."/>
            <person name="Iotti M."/>
            <person name="Le Tacon F."/>
            <person name="Lindquist E.A."/>
            <person name="Lipzen A."/>
            <person name="Malagnac F."/>
            <person name="Mello A."/>
            <person name="Molinier V."/>
            <person name="Miyauchi S."/>
            <person name="Poulain J."/>
            <person name="Riccioni C."/>
            <person name="Rubini A."/>
            <person name="Sitrit Y."/>
            <person name="Splivallo R."/>
            <person name="Traeger S."/>
            <person name="Wang M."/>
            <person name="Zifcakova L."/>
            <person name="Wipf D."/>
            <person name="Zambonelli A."/>
            <person name="Paolocci F."/>
            <person name="Nowrousian M."/>
            <person name="Ottonello S."/>
            <person name="Baldrian P."/>
            <person name="Spatafora J.W."/>
            <person name="Henrissat B."/>
            <person name="Nagy L.G."/>
            <person name="Aury J.M."/>
            <person name="Wincker P."/>
            <person name="Grigoriev I.V."/>
            <person name="Bonfante P."/>
            <person name="Martin F.M."/>
        </authorList>
    </citation>
    <scope>NUCLEOTIDE SEQUENCE [LARGE SCALE GENOMIC DNA]</scope>
    <source>
        <strain evidence="8 9">RN42</strain>
    </source>
</reference>
<feature type="domain" description="Fe2OG dioxygenase" evidence="6">
    <location>
        <begin position="254"/>
        <end position="395"/>
    </location>
</feature>
<dbReference type="PANTHER" id="PTHR31212:SF4">
    <property type="entry name" value="ALPHA-KETOGLUTARATE-DEPENDENT DIOXYGENASE ALKB HOMOLOG 3"/>
    <property type="match status" value="1"/>
</dbReference>
<evidence type="ECO:0000259" key="6">
    <source>
        <dbReference type="PROSITE" id="PS51471"/>
    </source>
</evidence>
<keyword evidence="3" id="KW-0862">Zinc</keyword>
<dbReference type="GO" id="GO:0006307">
    <property type="term" value="P:DNA alkylation repair"/>
    <property type="evidence" value="ECO:0007669"/>
    <property type="project" value="InterPro"/>
</dbReference>
<feature type="region of interest" description="Disordered" evidence="5">
    <location>
        <begin position="465"/>
        <end position="498"/>
    </location>
</feature>
<proteinExistence type="predicted"/>